<dbReference type="PANTHER" id="PTHR32552">
    <property type="entry name" value="FERRICHROME IRON RECEPTOR-RELATED"/>
    <property type="match status" value="1"/>
</dbReference>
<evidence type="ECO:0000256" key="14">
    <source>
        <dbReference type="PROSITE-ProRule" id="PRU01360"/>
    </source>
</evidence>
<name>A0A1H8SX34_9GAMM</name>
<evidence type="ECO:0000256" key="12">
    <source>
        <dbReference type="ARBA" id="ARBA00023170"/>
    </source>
</evidence>
<dbReference type="Pfam" id="PF07660">
    <property type="entry name" value="STN"/>
    <property type="match status" value="1"/>
</dbReference>
<dbReference type="FunFam" id="2.170.130.10:FF:000001">
    <property type="entry name" value="Catecholate siderophore TonB-dependent receptor"/>
    <property type="match status" value="1"/>
</dbReference>
<dbReference type="InterPro" id="IPR037066">
    <property type="entry name" value="Plug_dom_sf"/>
</dbReference>
<dbReference type="GO" id="GO:0038023">
    <property type="term" value="F:signaling receptor activity"/>
    <property type="evidence" value="ECO:0007669"/>
    <property type="project" value="InterPro"/>
</dbReference>
<dbReference type="Pfam" id="PF00593">
    <property type="entry name" value="TonB_dep_Rec_b-barrel"/>
    <property type="match status" value="1"/>
</dbReference>
<keyword evidence="13 14" id="KW-0998">Cell outer membrane</keyword>
<dbReference type="PROSITE" id="PS52016">
    <property type="entry name" value="TONB_DEPENDENT_REC_3"/>
    <property type="match status" value="1"/>
</dbReference>
<dbReference type="GO" id="GO:0015344">
    <property type="term" value="F:siderophore uptake transmembrane transporter activity"/>
    <property type="evidence" value="ECO:0007669"/>
    <property type="project" value="TreeGrafter"/>
</dbReference>
<evidence type="ECO:0000256" key="2">
    <source>
        <dbReference type="ARBA" id="ARBA00009810"/>
    </source>
</evidence>
<dbReference type="Gene3D" id="3.55.50.30">
    <property type="match status" value="1"/>
</dbReference>
<dbReference type="Gene3D" id="2.40.170.20">
    <property type="entry name" value="TonB-dependent receptor, beta-barrel domain"/>
    <property type="match status" value="1"/>
</dbReference>
<feature type="signal peptide" evidence="16">
    <location>
        <begin position="1"/>
        <end position="36"/>
    </location>
</feature>
<evidence type="ECO:0000256" key="15">
    <source>
        <dbReference type="RuleBase" id="RU003357"/>
    </source>
</evidence>
<evidence type="ECO:0000256" key="7">
    <source>
        <dbReference type="ARBA" id="ARBA00022729"/>
    </source>
</evidence>
<dbReference type="InterPro" id="IPR010105">
    <property type="entry name" value="TonB_sidphr_rcpt"/>
</dbReference>
<evidence type="ECO:0000256" key="5">
    <source>
        <dbReference type="ARBA" id="ARBA00022496"/>
    </source>
</evidence>
<accession>A0A1H8SX34</accession>
<keyword evidence="12" id="KW-0675">Receptor</keyword>
<sequence>MQANQSSGERQPILRLSAIVLALLAVSLQPALPASAQTQDAATESTRQYAIAAGPLGEVLNTFADQAGLLLSADANLTDGKHSDGLQGSYTPREGMNRLLTGSGLRARFVDGDTVTLEAAPTSGAVQLEPLGVVAATENPWGPADGFVARRSATATKTDTPLAETPQSVSVMTREQIEAQGADSLDKAIRYTAGAFSPGGGNSGTAGTLLHMRGFHSGGASGGGGSLYLDGRRFPINSITGAQEPFLYERIEVLKGPASVLYGQARPGGIINLVSKRPTSEPLREIGLQVGSWNRQRATVDVGGPVTEDGSVGYRITGLMQDSDTMISEIPDDRKAVSAAVDWHATDRTTLTFLASLHDSETAYNYGKPYDGSVQPNPNGRIDRDLFVGEPGFDGLDATRYTLGYRLEHAFNDTWTARHNLLWYDTETDWAFHSISNRTDDTTRRLVDRSVQHRIDEENGVTVDNHVQARWQHGRFQHTSLLGVDFRNSEFRQRVWAGTNQPLDVFNPEYGHQPTLSDDVARATSIDYSHLGIYAQNQVTFDDRWVFLLGGRWDDAELKDRQTAADGSRDRQTAGISDFTWRTGLIYLFDNGLAPYASYSESFEPVTGADASGNRFDPTTGQQYEVGIKYEPDGYNASLTVAAYELTQQDVQTADLDNPGFSVQTGEVRSRGFEVEGRAHIGNSLDLIAAYAYTDNEVTESNDDDLGNTTAAVPKHTASLWADYYVLGGPAQGLSVGGGIRHVGRTFNNDNTARVPSYTVYDAALRYRIDRLRLSVHVNNLFDKNYVEACTFACFHGDERNFTLGMNYDW</sequence>
<keyword evidence="4 14" id="KW-1134">Transmembrane beta strand</keyword>
<keyword evidence="5" id="KW-0410">Iron transport</keyword>
<dbReference type="OrthoDB" id="127311at2"/>
<feature type="domain" description="Secretin/TonB short N-terminal" evidence="17">
    <location>
        <begin position="69"/>
        <end position="120"/>
    </location>
</feature>
<dbReference type="InterPro" id="IPR012910">
    <property type="entry name" value="Plug_dom"/>
</dbReference>
<dbReference type="STRING" id="406100.SAMN04488052_103277"/>
<dbReference type="InterPro" id="IPR036942">
    <property type="entry name" value="Beta-barrel_TonB_sf"/>
</dbReference>
<dbReference type="Pfam" id="PF07715">
    <property type="entry name" value="Plug"/>
    <property type="match status" value="1"/>
</dbReference>
<keyword evidence="10 15" id="KW-0798">TonB box</keyword>
<keyword evidence="19" id="KW-1185">Reference proteome</keyword>
<evidence type="ECO:0000256" key="1">
    <source>
        <dbReference type="ARBA" id="ARBA00004571"/>
    </source>
</evidence>
<dbReference type="SMART" id="SM00965">
    <property type="entry name" value="STN"/>
    <property type="match status" value="1"/>
</dbReference>
<evidence type="ECO:0000256" key="4">
    <source>
        <dbReference type="ARBA" id="ARBA00022452"/>
    </source>
</evidence>
<evidence type="ECO:0000256" key="3">
    <source>
        <dbReference type="ARBA" id="ARBA00022448"/>
    </source>
</evidence>
<keyword evidence="8" id="KW-0408">Iron</keyword>
<dbReference type="InterPro" id="IPR000531">
    <property type="entry name" value="Beta-barrel_TonB"/>
</dbReference>
<dbReference type="EMBL" id="FOEG01000003">
    <property type="protein sequence ID" value="SEO83549.1"/>
    <property type="molecule type" value="Genomic_DNA"/>
</dbReference>
<gene>
    <name evidence="18" type="ORF">SAMN04488052_103277</name>
</gene>
<dbReference type="AlphaFoldDB" id="A0A1H8SX34"/>
<comment type="subcellular location">
    <subcellularLocation>
        <location evidence="1 14">Cell outer membrane</location>
        <topology evidence="1 14">Multi-pass membrane protein</topology>
    </subcellularLocation>
</comment>
<dbReference type="InterPro" id="IPR011662">
    <property type="entry name" value="Secretin/TonB_short_N"/>
</dbReference>
<evidence type="ECO:0000256" key="9">
    <source>
        <dbReference type="ARBA" id="ARBA00023065"/>
    </source>
</evidence>
<evidence type="ECO:0000313" key="18">
    <source>
        <dbReference type="EMBL" id="SEO83549.1"/>
    </source>
</evidence>
<evidence type="ECO:0000259" key="17">
    <source>
        <dbReference type="SMART" id="SM00965"/>
    </source>
</evidence>
<keyword evidence="7 16" id="KW-0732">Signal</keyword>
<organism evidence="18 19">
    <name type="scientific">Aquisalimonas asiatica</name>
    <dbReference type="NCBI Taxonomy" id="406100"/>
    <lineage>
        <taxon>Bacteria</taxon>
        <taxon>Pseudomonadati</taxon>
        <taxon>Pseudomonadota</taxon>
        <taxon>Gammaproteobacteria</taxon>
        <taxon>Chromatiales</taxon>
        <taxon>Ectothiorhodospiraceae</taxon>
        <taxon>Aquisalimonas</taxon>
    </lineage>
</organism>
<dbReference type="NCBIfam" id="TIGR01783">
    <property type="entry name" value="TonB-siderophor"/>
    <property type="match status" value="1"/>
</dbReference>
<dbReference type="PANTHER" id="PTHR32552:SF68">
    <property type="entry name" value="FERRICHROME OUTER MEMBRANE TRANSPORTER_PHAGE RECEPTOR"/>
    <property type="match status" value="1"/>
</dbReference>
<evidence type="ECO:0000313" key="19">
    <source>
        <dbReference type="Proteomes" id="UP000199657"/>
    </source>
</evidence>
<keyword evidence="3 14" id="KW-0813">Transport</keyword>
<keyword evidence="11 14" id="KW-0472">Membrane</keyword>
<comment type="similarity">
    <text evidence="2 14 15">Belongs to the TonB-dependent receptor family.</text>
</comment>
<dbReference type="RefSeq" id="WP_091642647.1">
    <property type="nucleotide sequence ID" value="NZ_FOEG01000003.1"/>
</dbReference>
<dbReference type="CDD" id="cd01347">
    <property type="entry name" value="ligand_gated_channel"/>
    <property type="match status" value="1"/>
</dbReference>
<dbReference type="GO" id="GO:0015891">
    <property type="term" value="P:siderophore transport"/>
    <property type="evidence" value="ECO:0007669"/>
    <property type="project" value="InterPro"/>
</dbReference>
<dbReference type="Proteomes" id="UP000199657">
    <property type="component" value="Unassembled WGS sequence"/>
</dbReference>
<evidence type="ECO:0000256" key="10">
    <source>
        <dbReference type="ARBA" id="ARBA00023077"/>
    </source>
</evidence>
<evidence type="ECO:0000256" key="11">
    <source>
        <dbReference type="ARBA" id="ARBA00023136"/>
    </source>
</evidence>
<keyword evidence="9" id="KW-0406">Ion transport</keyword>
<dbReference type="Gene3D" id="2.170.130.10">
    <property type="entry name" value="TonB-dependent receptor, plug domain"/>
    <property type="match status" value="1"/>
</dbReference>
<evidence type="ECO:0000256" key="16">
    <source>
        <dbReference type="SAM" id="SignalP"/>
    </source>
</evidence>
<dbReference type="SUPFAM" id="SSF56935">
    <property type="entry name" value="Porins"/>
    <property type="match status" value="1"/>
</dbReference>
<evidence type="ECO:0000256" key="8">
    <source>
        <dbReference type="ARBA" id="ARBA00023004"/>
    </source>
</evidence>
<dbReference type="FunFam" id="2.40.170.20:FF:000005">
    <property type="entry name" value="TonB-dependent siderophore receptor"/>
    <property type="match status" value="1"/>
</dbReference>
<evidence type="ECO:0000256" key="13">
    <source>
        <dbReference type="ARBA" id="ARBA00023237"/>
    </source>
</evidence>
<dbReference type="GO" id="GO:0009279">
    <property type="term" value="C:cell outer membrane"/>
    <property type="evidence" value="ECO:0007669"/>
    <property type="project" value="UniProtKB-SubCell"/>
</dbReference>
<proteinExistence type="inferred from homology"/>
<protein>
    <submittedName>
        <fullName evidence="18">Iron complex outermembrane recepter protein</fullName>
    </submittedName>
</protein>
<reference evidence="18 19" key="1">
    <citation type="submission" date="2016-10" db="EMBL/GenBank/DDBJ databases">
        <authorList>
            <person name="de Groot N.N."/>
        </authorList>
    </citation>
    <scope>NUCLEOTIDE SEQUENCE [LARGE SCALE GENOMIC DNA]</scope>
    <source>
        <strain evidence="18 19">CGMCC 1.6291</strain>
    </source>
</reference>
<dbReference type="InterPro" id="IPR039426">
    <property type="entry name" value="TonB-dep_rcpt-like"/>
</dbReference>
<keyword evidence="6 14" id="KW-0812">Transmembrane</keyword>
<feature type="chain" id="PRO_5011772173" evidence="16">
    <location>
        <begin position="37"/>
        <end position="810"/>
    </location>
</feature>
<evidence type="ECO:0000256" key="6">
    <source>
        <dbReference type="ARBA" id="ARBA00022692"/>
    </source>
</evidence>